<accession>A0ACC0CHE3</accession>
<evidence type="ECO:0000313" key="2">
    <source>
        <dbReference type="Proteomes" id="UP001060085"/>
    </source>
</evidence>
<organism evidence="1 2">
    <name type="scientific">Catharanthus roseus</name>
    <name type="common">Madagascar periwinkle</name>
    <name type="synonym">Vinca rosea</name>
    <dbReference type="NCBI Taxonomy" id="4058"/>
    <lineage>
        <taxon>Eukaryota</taxon>
        <taxon>Viridiplantae</taxon>
        <taxon>Streptophyta</taxon>
        <taxon>Embryophyta</taxon>
        <taxon>Tracheophyta</taxon>
        <taxon>Spermatophyta</taxon>
        <taxon>Magnoliopsida</taxon>
        <taxon>eudicotyledons</taxon>
        <taxon>Gunneridae</taxon>
        <taxon>Pentapetalae</taxon>
        <taxon>asterids</taxon>
        <taxon>lamiids</taxon>
        <taxon>Gentianales</taxon>
        <taxon>Apocynaceae</taxon>
        <taxon>Rauvolfioideae</taxon>
        <taxon>Vinceae</taxon>
        <taxon>Catharanthinae</taxon>
        <taxon>Catharanthus</taxon>
    </lineage>
</organism>
<comment type="caution">
    <text evidence="1">The sequence shown here is derived from an EMBL/GenBank/DDBJ whole genome shotgun (WGS) entry which is preliminary data.</text>
</comment>
<gene>
    <name evidence="1" type="ORF">M9H77_05456</name>
</gene>
<keyword evidence="2" id="KW-1185">Reference proteome</keyword>
<dbReference type="Proteomes" id="UP001060085">
    <property type="component" value="Linkage Group LG01"/>
</dbReference>
<reference evidence="2" key="1">
    <citation type="journal article" date="2023" name="Nat. Plants">
        <title>Single-cell RNA sequencing provides a high-resolution roadmap for understanding the multicellular compartmentation of specialized metabolism.</title>
        <authorList>
            <person name="Sun S."/>
            <person name="Shen X."/>
            <person name="Li Y."/>
            <person name="Li Y."/>
            <person name="Wang S."/>
            <person name="Li R."/>
            <person name="Zhang H."/>
            <person name="Shen G."/>
            <person name="Guo B."/>
            <person name="Wei J."/>
            <person name="Xu J."/>
            <person name="St-Pierre B."/>
            <person name="Chen S."/>
            <person name="Sun C."/>
        </authorList>
    </citation>
    <scope>NUCLEOTIDE SEQUENCE [LARGE SCALE GENOMIC DNA]</scope>
</reference>
<proteinExistence type="predicted"/>
<dbReference type="EMBL" id="CM044701">
    <property type="protein sequence ID" value="KAI5684228.1"/>
    <property type="molecule type" value="Genomic_DNA"/>
</dbReference>
<sequence length="570" mass="63533">MKVLPLTSNQNTPSVNPKPPLLSHHLHSPTTFHGVSAAPYEPKSVLELRQSPSPVTDHHHHHLKPPPNSSPINTTTTVWEDHHQPIIDQHPAEEEEDQDHVLNNDFNWDSLMREFGLHEDNSNLKPISQLVQTDSPQTQYLTLPEFPIVHQSFDNSSQLILPPPNDLFLTDTSSPYGGGVFDNLTGSDARHMTNNNWNNNNNIGFDYVDELIRLAECFETNSLHLTHVILGRLNQRLRSPTGKALQRAAFYFKEALQSLLTGSTRSTRPLSSPDVIQSIKAHKAFSNISPIPMFSSFTANQAVLEAVEGAVLVHVIDFEIGLGGHWASFLKELADKAECRKVNPPVLRITAVVGEEYAMESKLIRENLAQFARELNIGFEIDFVLIRTFEFLSFKSIKFMEGEKIAVLLSPTIFRRVGSGFLNDLRRISPHVVVNVDNEGLVGFGTTTFRQTVINGLEFFSTLMESLEAANGGGGGGGGGDDWMRKIENFVLFPKILEAVGAAGRRGTPWREAFVGAGLRPVGLSQFADFQADGLIRRVQVRGFHVGRRQAEMLLCWQERALVATSAWRY</sequence>
<evidence type="ECO:0000313" key="1">
    <source>
        <dbReference type="EMBL" id="KAI5684228.1"/>
    </source>
</evidence>
<protein>
    <submittedName>
        <fullName evidence="1">Uncharacterized protein</fullName>
    </submittedName>
</protein>
<name>A0ACC0CHE3_CATRO</name>